<dbReference type="GO" id="GO:0017004">
    <property type="term" value="P:cytochrome complex assembly"/>
    <property type="evidence" value="ECO:0007669"/>
    <property type="project" value="UniProtKB-KW"/>
</dbReference>
<feature type="transmembrane region" description="Helical" evidence="6">
    <location>
        <begin position="12"/>
        <end position="30"/>
    </location>
</feature>
<feature type="transmembrane region" description="Helical" evidence="6">
    <location>
        <begin position="70"/>
        <end position="91"/>
    </location>
</feature>
<comment type="caution">
    <text evidence="8">The sequence shown here is derived from an EMBL/GenBank/DDBJ whole genome shotgun (WGS) entry which is preliminary data.</text>
</comment>
<keyword evidence="9" id="KW-1185">Reference proteome</keyword>
<organism evidence="8 9">
    <name type="scientific">Porphyromonas cangingivalis</name>
    <dbReference type="NCBI Taxonomy" id="36874"/>
    <lineage>
        <taxon>Bacteria</taxon>
        <taxon>Pseudomonadati</taxon>
        <taxon>Bacteroidota</taxon>
        <taxon>Bacteroidia</taxon>
        <taxon>Bacteroidales</taxon>
        <taxon>Porphyromonadaceae</taxon>
        <taxon>Porphyromonas</taxon>
    </lineage>
</organism>
<evidence type="ECO:0000256" key="4">
    <source>
        <dbReference type="ARBA" id="ARBA00022989"/>
    </source>
</evidence>
<evidence type="ECO:0000313" key="9">
    <source>
        <dbReference type="Proteomes" id="UP000030125"/>
    </source>
</evidence>
<evidence type="ECO:0000256" key="2">
    <source>
        <dbReference type="ARBA" id="ARBA00022692"/>
    </source>
</evidence>
<dbReference type="Pfam" id="PF05140">
    <property type="entry name" value="ResB"/>
    <property type="match status" value="1"/>
</dbReference>
<name>A0A0A2EQB8_PORCN</name>
<evidence type="ECO:0000256" key="5">
    <source>
        <dbReference type="ARBA" id="ARBA00023136"/>
    </source>
</evidence>
<dbReference type="PANTHER" id="PTHR31566:SF5">
    <property type="entry name" value="RESB-LIKE DOMAIN-CONTAINING PROTEIN"/>
    <property type="match status" value="1"/>
</dbReference>
<feature type="transmembrane region" description="Helical" evidence="6">
    <location>
        <begin position="150"/>
        <end position="168"/>
    </location>
</feature>
<dbReference type="AlphaFoldDB" id="A0A0A2EQB8"/>
<gene>
    <name evidence="8" type="ORF">HQ35_06670</name>
</gene>
<dbReference type="Proteomes" id="UP000030125">
    <property type="component" value="Unassembled WGS sequence"/>
</dbReference>
<evidence type="ECO:0000256" key="1">
    <source>
        <dbReference type="ARBA" id="ARBA00004141"/>
    </source>
</evidence>
<evidence type="ECO:0000259" key="7">
    <source>
        <dbReference type="Pfam" id="PF05140"/>
    </source>
</evidence>
<evidence type="ECO:0000256" key="6">
    <source>
        <dbReference type="SAM" id="Phobius"/>
    </source>
</evidence>
<dbReference type="eggNOG" id="COG1333">
    <property type="taxonomic scope" value="Bacteria"/>
</dbReference>
<evidence type="ECO:0000313" key="8">
    <source>
        <dbReference type="EMBL" id="KGN79847.1"/>
    </source>
</evidence>
<feature type="transmembrane region" description="Helical" evidence="6">
    <location>
        <begin position="120"/>
        <end position="138"/>
    </location>
</feature>
<feature type="transmembrane region" description="Helical" evidence="6">
    <location>
        <begin position="388"/>
        <end position="408"/>
    </location>
</feature>
<dbReference type="OrthoDB" id="596762at2"/>
<dbReference type="EMBL" id="JQJD01000045">
    <property type="protein sequence ID" value="KGN79847.1"/>
    <property type="molecule type" value="Genomic_DNA"/>
</dbReference>
<dbReference type="STRING" id="36874.HQ34_07535"/>
<accession>A0A0A2EQB8</accession>
<feature type="domain" description="ResB-like" evidence="7">
    <location>
        <begin position="326"/>
        <end position="370"/>
    </location>
</feature>
<dbReference type="InterPro" id="IPR023494">
    <property type="entry name" value="Cyt_c_bgen_Ccs1/CcsB/ResB"/>
</dbReference>
<keyword evidence="2 6" id="KW-0812">Transmembrane</keyword>
<feature type="transmembrane region" description="Helical" evidence="6">
    <location>
        <begin position="36"/>
        <end position="58"/>
    </location>
</feature>
<sequence length="420" mass="46783">MWNNKWGYKEAFAIVSIPIIIGWVMQLILGPAPRTAFAFPTNIIAGIAITLIGVGVALMGKRKGRRPFLAGGPATLSALTAFMVLTLIVGFTKQIPAGMAAGLSGWFHKIGLSAMLESRAFLLLYAYFLLVLATATAYRLLRFSLCVRDVAFALNHIGLYLFLLFGLISSSEMRRFTMVLSSESDQPEWRATDNLTGAMVELPLALELKHFDLQEYPPKLMLLDLPTGELVPKGRPEHLLIDSTLTRGRLLDWQIEILEHLPLSAPLVGATDIVFKEFRSTGGAASVRVRATRGDEAYEGWVSSGSYLFPYRSLSLADSLAIVMPEREPKQFTSHIVYYTQAGDVGKYDIRVNHPLRHGDWYIYQLGYDRERGRWSTTSELEIVYDPWLLPVYVGIAMMLLGALCLLLGPISHDKKKEAL</sequence>
<proteinExistence type="predicted"/>
<keyword evidence="5 6" id="KW-0472">Membrane</keyword>
<dbReference type="InterPro" id="IPR007816">
    <property type="entry name" value="ResB-like_domain"/>
</dbReference>
<dbReference type="PANTHER" id="PTHR31566">
    <property type="entry name" value="CYTOCHROME C BIOGENESIS PROTEIN CCS1, CHLOROPLASTIC"/>
    <property type="match status" value="1"/>
</dbReference>
<reference evidence="8 9" key="1">
    <citation type="submission" date="2014-08" db="EMBL/GenBank/DDBJ databases">
        <title>Porphyromonas cangingivalis strain:COT-109_OH1386 Genome sequencing.</title>
        <authorList>
            <person name="Wallis C."/>
            <person name="Deusch O."/>
            <person name="O'Flynn C."/>
            <person name="Davis I."/>
            <person name="Jospin G."/>
            <person name="Darling A.E."/>
            <person name="Coil D.A."/>
            <person name="Alexiev A."/>
            <person name="Horsfall A."/>
            <person name="Kirkwood N."/>
            <person name="Harris S."/>
            <person name="Eisen J.A."/>
        </authorList>
    </citation>
    <scope>NUCLEOTIDE SEQUENCE [LARGE SCALE GENOMIC DNA]</scope>
    <source>
        <strain evidence="9">COT-109 OH1386</strain>
    </source>
</reference>
<keyword evidence="4 6" id="KW-1133">Transmembrane helix</keyword>
<keyword evidence="3" id="KW-0201">Cytochrome c-type biogenesis</keyword>
<evidence type="ECO:0000256" key="3">
    <source>
        <dbReference type="ARBA" id="ARBA00022748"/>
    </source>
</evidence>
<protein>
    <recommendedName>
        <fullName evidence="7">ResB-like domain-containing protein</fullName>
    </recommendedName>
</protein>
<dbReference type="RefSeq" id="WP_036851947.1">
    <property type="nucleotide sequence ID" value="NZ_JQJD01000045.1"/>
</dbReference>
<comment type="subcellular location">
    <subcellularLocation>
        <location evidence="1">Membrane</location>
        <topology evidence="1">Multi-pass membrane protein</topology>
    </subcellularLocation>
</comment>
<dbReference type="GO" id="GO:0016020">
    <property type="term" value="C:membrane"/>
    <property type="evidence" value="ECO:0007669"/>
    <property type="project" value="UniProtKB-SubCell"/>
</dbReference>